<dbReference type="InterPro" id="IPR011701">
    <property type="entry name" value="MFS"/>
</dbReference>
<evidence type="ECO:0000256" key="6">
    <source>
        <dbReference type="SAM" id="Phobius"/>
    </source>
</evidence>
<evidence type="ECO:0000313" key="9">
    <source>
        <dbReference type="Proteomes" id="UP001500301"/>
    </source>
</evidence>
<sequence>MLYYAFTVLASGIVEDTGWSSSAVTAAFSAGTLFGALAGVATGRVLQRHGPRVVMTSASVLAALAVTVVATAPSLPVFTLGWLLAGAASAGTFYPPAFAVLTQWYGARRVRAITTLTLVAGFSSTVFAPLTAVLGEEPGWRATYLVLGAVMLVATAPAHALALRLPWHPSTGADRGHAHGRSDRGILTSRTFVLVTVSGALTSLVMYASLVHLVPLLQQRGTSVQLAAWALGLSGAGQVGGRLLYPTLERRMPPHVRAAAVISVLAATVLALGIVRGPVPLLISIAVLAGSARGLFTLIGATVLTEHWGPERYAALNGVYNAPVGVAAALAPAVGSGLTALTGSPAGLFVALGLLGLVGAALAVASGDGTPRTPRVVPVPAGAEEHA</sequence>
<feature type="transmembrane region" description="Helical" evidence="6">
    <location>
        <begin position="281"/>
        <end position="301"/>
    </location>
</feature>
<evidence type="ECO:0000256" key="1">
    <source>
        <dbReference type="ARBA" id="ARBA00004141"/>
    </source>
</evidence>
<dbReference type="PANTHER" id="PTHR43385">
    <property type="entry name" value="RIBOFLAVIN TRANSPORTER RIBJ"/>
    <property type="match status" value="1"/>
</dbReference>
<feature type="transmembrane region" description="Helical" evidence="6">
    <location>
        <begin position="53"/>
        <end position="75"/>
    </location>
</feature>
<feature type="transmembrane region" description="Helical" evidence="6">
    <location>
        <begin position="113"/>
        <end position="132"/>
    </location>
</feature>
<evidence type="ECO:0000256" key="4">
    <source>
        <dbReference type="ARBA" id="ARBA00022989"/>
    </source>
</evidence>
<dbReference type="Pfam" id="PF07690">
    <property type="entry name" value="MFS_1"/>
    <property type="match status" value="1"/>
</dbReference>
<dbReference type="PANTHER" id="PTHR43385:SF1">
    <property type="entry name" value="RIBOFLAVIN TRANSPORTER RIBJ"/>
    <property type="match status" value="1"/>
</dbReference>
<feature type="domain" description="Major facilitator superfamily (MFS) profile" evidence="7">
    <location>
        <begin position="1"/>
        <end position="371"/>
    </location>
</feature>
<keyword evidence="4 6" id="KW-1133">Transmembrane helix</keyword>
<feature type="transmembrane region" description="Helical" evidence="6">
    <location>
        <begin position="346"/>
        <end position="365"/>
    </location>
</feature>
<accession>A0ABP6WG11</accession>
<evidence type="ECO:0000256" key="5">
    <source>
        <dbReference type="ARBA" id="ARBA00023136"/>
    </source>
</evidence>
<dbReference type="InterPro" id="IPR020846">
    <property type="entry name" value="MFS_dom"/>
</dbReference>
<comment type="caution">
    <text evidence="8">The sequence shown here is derived from an EMBL/GenBank/DDBJ whole genome shotgun (WGS) entry which is preliminary data.</text>
</comment>
<feature type="transmembrane region" description="Helical" evidence="6">
    <location>
        <begin position="144"/>
        <end position="165"/>
    </location>
</feature>
<gene>
    <name evidence="8" type="ORF">GCM10022263_40280</name>
</gene>
<evidence type="ECO:0000256" key="2">
    <source>
        <dbReference type="ARBA" id="ARBA00022448"/>
    </source>
</evidence>
<evidence type="ECO:0000313" key="8">
    <source>
        <dbReference type="EMBL" id="GAA3549276.1"/>
    </source>
</evidence>
<feature type="transmembrane region" description="Helical" evidence="6">
    <location>
        <begin position="226"/>
        <end position="245"/>
    </location>
</feature>
<name>A0ABP6WG11_9ACTN</name>
<feature type="transmembrane region" description="Helical" evidence="6">
    <location>
        <begin position="191"/>
        <end position="214"/>
    </location>
</feature>
<dbReference type="InterPro" id="IPR052983">
    <property type="entry name" value="MFS_Riboflavin_Transporter"/>
</dbReference>
<keyword evidence="5 6" id="KW-0472">Membrane</keyword>
<dbReference type="EMBL" id="BAABBB010000026">
    <property type="protein sequence ID" value="GAA3549276.1"/>
    <property type="molecule type" value="Genomic_DNA"/>
</dbReference>
<protein>
    <submittedName>
        <fullName evidence="8">MFS transporter</fullName>
    </submittedName>
</protein>
<evidence type="ECO:0000256" key="3">
    <source>
        <dbReference type="ARBA" id="ARBA00022692"/>
    </source>
</evidence>
<organism evidence="8 9">
    <name type="scientific">Nocardioides daeguensis</name>
    <dbReference type="NCBI Taxonomy" id="908359"/>
    <lineage>
        <taxon>Bacteria</taxon>
        <taxon>Bacillati</taxon>
        <taxon>Actinomycetota</taxon>
        <taxon>Actinomycetes</taxon>
        <taxon>Propionibacteriales</taxon>
        <taxon>Nocardioidaceae</taxon>
        <taxon>Nocardioides</taxon>
    </lineage>
</organism>
<evidence type="ECO:0000259" key="7">
    <source>
        <dbReference type="PROSITE" id="PS50850"/>
    </source>
</evidence>
<feature type="transmembrane region" description="Helical" evidence="6">
    <location>
        <begin position="257"/>
        <end position="275"/>
    </location>
</feature>
<reference evidence="9" key="1">
    <citation type="journal article" date="2019" name="Int. J. Syst. Evol. Microbiol.">
        <title>The Global Catalogue of Microorganisms (GCM) 10K type strain sequencing project: providing services to taxonomists for standard genome sequencing and annotation.</title>
        <authorList>
            <consortium name="The Broad Institute Genomics Platform"/>
            <consortium name="The Broad Institute Genome Sequencing Center for Infectious Disease"/>
            <person name="Wu L."/>
            <person name="Ma J."/>
        </authorList>
    </citation>
    <scope>NUCLEOTIDE SEQUENCE [LARGE SCALE GENOMIC DNA]</scope>
    <source>
        <strain evidence="9">JCM 17460</strain>
    </source>
</reference>
<dbReference type="PROSITE" id="PS50850">
    <property type="entry name" value="MFS"/>
    <property type="match status" value="1"/>
</dbReference>
<proteinExistence type="predicted"/>
<keyword evidence="9" id="KW-1185">Reference proteome</keyword>
<dbReference type="Proteomes" id="UP001500301">
    <property type="component" value="Unassembled WGS sequence"/>
</dbReference>
<comment type="subcellular location">
    <subcellularLocation>
        <location evidence="1">Membrane</location>
        <topology evidence="1">Multi-pass membrane protein</topology>
    </subcellularLocation>
</comment>
<feature type="transmembrane region" description="Helical" evidence="6">
    <location>
        <begin position="81"/>
        <end position="101"/>
    </location>
</feature>
<feature type="transmembrane region" description="Helical" evidence="6">
    <location>
        <begin position="313"/>
        <end position="334"/>
    </location>
</feature>
<keyword evidence="2" id="KW-0813">Transport</keyword>
<feature type="transmembrane region" description="Helical" evidence="6">
    <location>
        <begin position="20"/>
        <end position="41"/>
    </location>
</feature>
<keyword evidence="3 6" id="KW-0812">Transmembrane</keyword>